<dbReference type="Pfam" id="PF08889">
    <property type="entry name" value="WbqC"/>
    <property type="match status" value="1"/>
</dbReference>
<keyword evidence="2" id="KW-1185">Reference proteome</keyword>
<accession>A0A1G6MIE3</accession>
<protein>
    <submittedName>
        <fullName evidence="1">WbqC-like protein family protein</fullName>
    </submittedName>
</protein>
<gene>
    <name evidence="1" type="ORF">SAMN04488104_1001205</name>
</gene>
<evidence type="ECO:0000313" key="1">
    <source>
        <dbReference type="EMBL" id="SDC55260.1"/>
    </source>
</evidence>
<name>A0A1G6MIE3_9BACT</name>
<sequence length="207" mass="24078">MSKIAIDLQYLPNLEFFCAIWEAEELWLCAGDTYQRKSWFNRTQIRLSNKVEMLSVPIVGRRPRVSLGSIKVDYQQKWQKNHLRGIQSGYGKAPFFEYFFPEIEGVFQKQTSHLWELNLEFLTICLKLLQRPVKLRVVENSEIEGVDTDLRGLLKPGEPFLERSIYQAVPYQQLFGLDFEPNLSVLDLLFCEGPSAGSIIRKSIKKE</sequence>
<dbReference type="STRING" id="686796.SAMN04488104_1001205"/>
<organism evidence="1 2">
    <name type="scientific">Algoriphagus faecimaris</name>
    <dbReference type="NCBI Taxonomy" id="686796"/>
    <lineage>
        <taxon>Bacteria</taxon>
        <taxon>Pseudomonadati</taxon>
        <taxon>Bacteroidota</taxon>
        <taxon>Cytophagia</taxon>
        <taxon>Cytophagales</taxon>
        <taxon>Cyclobacteriaceae</taxon>
        <taxon>Algoriphagus</taxon>
    </lineage>
</organism>
<dbReference type="OrthoDB" id="1523452at2"/>
<proteinExistence type="predicted"/>
<evidence type="ECO:0000313" key="2">
    <source>
        <dbReference type="Proteomes" id="UP000199060"/>
    </source>
</evidence>
<dbReference type="EMBL" id="FNAC01000001">
    <property type="protein sequence ID" value="SDC55260.1"/>
    <property type="molecule type" value="Genomic_DNA"/>
</dbReference>
<dbReference type="Proteomes" id="UP000199060">
    <property type="component" value="Unassembled WGS sequence"/>
</dbReference>
<reference evidence="2" key="1">
    <citation type="submission" date="2016-10" db="EMBL/GenBank/DDBJ databases">
        <authorList>
            <person name="Varghese N."/>
            <person name="Submissions S."/>
        </authorList>
    </citation>
    <scope>NUCLEOTIDE SEQUENCE [LARGE SCALE GENOMIC DNA]</scope>
    <source>
        <strain evidence="2">DSM 23095</strain>
    </source>
</reference>
<dbReference type="AlphaFoldDB" id="A0A1G6MIE3"/>
<dbReference type="InterPro" id="IPR014985">
    <property type="entry name" value="WbqC"/>
</dbReference>
<dbReference type="RefSeq" id="WP_087937544.1">
    <property type="nucleotide sequence ID" value="NZ_FNAC01000001.1"/>
</dbReference>